<accession>A0AA88M1W7</accession>
<proteinExistence type="predicted"/>
<feature type="signal peptide" evidence="7">
    <location>
        <begin position="1"/>
        <end position="22"/>
    </location>
</feature>
<dbReference type="PANTHER" id="PTHR11640">
    <property type="entry name" value="NEPHRIN"/>
    <property type="match status" value="1"/>
</dbReference>
<dbReference type="EMBL" id="JAUPFM010000015">
    <property type="protein sequence ID" value="KAK2828649.1"/>
    <property type="molecule type" value="Genomic_DNA"/>
</dbReference>
<keyword evidence="5" id="KW-0393">Immunoglobulin domain</keyword>
<comment type="caution">
    <text evidence="9">The sequence shown here is derived from an EMBL/GenBank/DDBJ whole genome shotgun (WGS) entry which is preliminary data.</text>
</comment>
<dbReference type="InterPro" id="IPR013783">
    <property type="entry name" value="Ig-like_fold"/>
</dbReference>
<evidence type="ECO:0000256" key="1">
    <source>
        <dbReference type="ARBA" id="ARBA00004479"/>
    </source>
</evidence>
<dbReference type="InterPro" id="IPR036179">
    <property type="entry name" value="Ig-like_dom_sf"/>
</dbReference>
<feature type="domain" description="Ig-like" evidence="8">
    <location>
        <begin position="121"/>
        <end position="214"/>
    </location>
</feature>
<keyword evidence="6" id="KW-1133">Transmembrane helix</keyword>
<dbReference type="GO" id="GO:0098609">
    <property type="term" value="P:cell-cell adhesion"/>
    <property type="evidence" value="ECO:0007669"/>
    <property type="project" value="TreeGrafter"/>
</dbReference>
<name>A0AA88M1W7_CHASR</name>
<evidence type="ECO:0000256" key="5">
    <source>
        <dbReference type="ARBA" id="ARBA00023319"/>
    </source>
</evidence>
<evidence type="ECO:0000313" key="10">
    <source>
        <dbReference type="Proteomes" id="UP001187415"/>
    </source>
</evidence>
<evidence type="ECO:0000256" key="6">
    <source>
        <dbReference type="SAM" id="Phobius"/>
    </source>
</evidence>
<dbReference type="Gene3D" id="2.60.40.10">
    <property type="entry name" value="Immunoglobulins"/>
    <property type="match status" value="2"/>
</dbReference>
<evidence type="ECO:0000313" key="9">
    <source>
        <dbReference type="EMBL" id="KAK2828649.1"/>
    </source>
</evidence>
<feature type="chain" id="PRO_5041707659" description="Ig-like domain-containing protein" evidence="7">
    <location>
        <begin position="23"/>
        <end position="252"/>
    </location>
</feature>
<keyword evidence="4" id="KW-0325">Glycoprotein</keyword>
<dbReference type="InterPro" id="IPR051275">
    <property type="entry name" value="Cell_adhesion_signaling"/>
</dbReference>
<dbReference type="GO" id="GO:0050839">
    <property type="term" value="F:cell adhesion molecule binding"/>
    <property type="evidence" value="ECO:0007669"/>
    <property type="project" value="TreeGrafter"/>
</dbReference>
<keyword evidence="3" id="KW-1015">Disulfide bond</keyword>
<gene>
    <name evidence="9" type="ORF">Q5P01_019683</name>
</gene>
<feature type="transmembrane region" description="Helical" evidence="6">
    <location>
        <begin position="222"/>
        <end position="242"/>
    </location>
</feature>
<dbReference type="AlphaFoldDB" id="A0AA88M1W7"/>
<keyword evidence="7" id="KW-0732">Signal</keyword>
<evidence type="ECO:0000256" key="3">
    <source>
        <dbReference type="ARBA" id="ARBA00023157"/>
    </source>
</evidence>
<feature type="domain" description="Ig-like" evidence="8">
    <location>
        <begin position="29"/>
        <end position="118"/>
    </location>
</feature>
<dbReference type="GO" id="GO:0005886">
    <property type="term" value="C:plasma membrane"/>
    <property type="evidence" value="ECO:0007669"/>
    <property type="project" value="TreeGrafter"/>
</dbReference>
<dbReference type="InterPro" id="IPR003599">
    <property type="entry name" value="Ig_sub"/>
</dbReference>
<dbReference type="Proteomes" id="UP001187415">
    <property type="component" value="Unassembled WGS sequence"/>
</dbReference>
<organism evidence="9 10">
    <name type="scientific">Channa striata</name>
    <name type="common">Snakehead murrel</name>
    <name type="synonym">Ophicephalus striatus</name>
    <dbReference type="NCBI Taxonomy" id="64152"/>
    <lineage>
        <taxon>Eukaryota</taxon>
        <taxon>Metazoa</taxon>
        <taxon>Chordata</taxon>
        <taxon>Craniata</taxon>
        <taxon>Vertebrata</taxon>
        <taxon>Euteleostomi</taxon>
        <taxon>Actinopterygii</taxon>
        <taxon>Neopterygii</taxon>
        <taxon>Teleostei</taxon>
        <taxon>Neoteleostei</taxon>
        <taxon>Acanthomorphata</taxon>
        <taxon>Anabantaria</taxon>
        <taxon>Anabantiformes</taxon>
        <taxon>Channoidei</taxon>
        <taxon>Channidae</taxon>
        <taxon>Channa</taxon>
    </lineage>
</organism>
<keyword evidence="10" id="KW-1185">Reference proteome</keyword>
<dbReference type="SUPFAM" id="SSF48726">
    <property type="entry name" value="Immunoglobulin"/>
    <property type="match status" value="2"/>
</dbReference>
<dbReference type="PROSITE" id="PS50835">
    <property type="entry name" value="IG_LIKE"/>
    <property type="match status" value="2"/>
</dbReference>
<keyword evidence="2 6" id="KW-0472">Membrane</keyword>
<evidence type="ECO:0000256" key="4">
    <source>
        <dbReference type="ARBA" id="ARBA00023180"/>
    </source>
</evidence>
<evidence type="ECO:0000256" key="2">
    <source>
        <dbReference type="ARBA" id="ARBA00023136"/>
    </source>
</evidence>
<dbReference type="CDD" id="cd00096">
    <property type="entry name" value="Ig"/>
    <property type="match status" value="1"/>
</dbReference>
<keyword evidence="6" id="KW-0812">Transmembrane</keyword>
<sequence>MKWMFVSHVFHLLLYCSTQTLGVEIQSEPDVNSEGVIQIELNQTVNLLCLSNGGSEAQADEELVWLRNGAMVSLKEGNKNGRSSVCVTPVIYEDNGATFTCQLKTNSTVGSSVTLNVTYRPQLSGSEELTAEEKSALVLQCNILANPPVSSVSWTLNGSALDLLGGGFTVTNDGYESQLTVSSVGKSLHEGLYRCSTHSPIYGEASKFFSVTVTEQTMKFPLIPIIAGLLVVCLTALLAIVSRWKRIAKCFK</sequence>
<dbReference type="Pfam" id="PF13927">
    <property type="entry name" value="Ig_3"/>
    <property type="match status" value="1"/>
</dbReference>
<evidence type="ECO:0000259" key="8">
    <source>
        <dbReference type="PROSITE" id="PS50835"/>
    </source>
</evidence>
<dbReference type="PANTHER" id="PTHR11640:SF31">
    <property type="entry name" value="IRREGULAR CHIASM C-ROUGHEST PROTEIN-RELATED"/>
    <property type="match status" value="1"/>
</dbReference>
<protein>
    <recommendedName>
        <fullName evidence="8">Ig-like domain-containing protein</fullName>
    </recommendedName>
</protein>
<reference evidence="9" key="1">
    <citation type="submission" date="2023-07" db="EMBL/GenBank/DDBJ databases">
        <title>Chromosome-level Genome Assembly of Striped Snakehead (Channa striata).</title>
        <authorList>
            <person name="Liu H."/>
        </authorList>
    </citation>
    <scope>NUCLEOTIDE SEQUENCE</scope>
    <source>
        <strain evidence="9">Gz</strain>
        <tissue evidence="9">Muscle</tissue>
    </source>
</reference>
<dbReference type="GO" id="GO:0005911">
    <property type="term" value="C:cell-cell junction"/>
    <property type="evidence" value="ECO:0007669"/>
    <property type="project" value="TreeGrafter"/>
</dbReference>
<dbReference type="InterPro" id="IPR007110">
    <property type="entry name" value="Ig-like_dom"/>
</dbReference>
<dbReference type="SMART" id="SM00409">
    <property type="entry name" value="IG"/>
    <property type="match status" value="2"/>
</dbReference>
<comment type="subcellular location">
    <subcellularLocation>
        <location evidence="1">Membrane</location>
        <topology evidence="1">Single-pass type I membrane protein</topology>
    </subcellularLocation>
</comment>
<evidence type="ECO:0000256" key="7">
    <source>
        <dbReference type="SAM" id="SignalP"/>
    </source>
</evidence>